<feature type="domain" description="POTRA" evidence="9">
    <location>
        <begin position="374"/>
        <end position="446"/>
    </location>
</feature>
<keyword evidence="4" id="KW-0732">Signal</keyword>
<dbReference type="EMBL" id="OBEN01000011">
    <property type="protein sequence ID" value="SNZ16424.1"/>
    <property type="molecule type" value="Genomic_DNA"/>
</dbReference>
<dbReference type="PANTHER" id="PTHR12815">
    <property type="entry name" value="SORTING AND ASSEMBLY MACHINERY SAMM50 PROTEIN FAMILY MEMBER"/>
    <property type="match status" value="1"/>
</dbReference>
<dbReference type="Gene3D" id="2.40.160.50">
    <property type="entry name" value="membrane protein fhac: a member of the omp85/tpsb transporter family"/>
    <property type="match status" value="1"/>
</dbReference>
<protein>
    <recommendedName>
        <fullName evidence="8">Outer membrane protein assembly factor BamA</fullName>
    </recommendedName>
</protein>
<evidence type="ECO:0000313" key="11">
    <source>
        <dbReference type="Proteomes" id="UP000218627"/>
    </source>
</evidence>
<evidence type="ECO:0000313" key="10">
    <source>
        <dbReference type="EMBL" id="SNZ16424.1"/>
    </source>
</evidence>
<dbReference type="NCBIfam" id="TIGR03303">
    <property type="entry name" value="OM_YaeT"/>
    <property type="match status" value="1"/>
</dbReference>
<dbReference type="Pfam" id="PF07244">
    <property type="entry name" value="POTRA"/>
    <property type="match status" value="5"/>
</dbReference>
<keyword evidence="5" id="KW-0677">Repeat</keyword>
<dbReference type="InterPro" id="IPR000184">
    <property type="entry name" value="Bac_surfAg_D15"/>
</dbReference>
<dbReference type="PROSITE" id="PS51779">
    <property type="entry name" value="POTRA"/>
    <property type="match status" value="3"/>
</dbReference>
<feature type="domain" description="POTRA" evidence="9">
    <location>
        <begin position="22"/>
        <end position="93"/>
    </location>
</feature>
<evidence type="ECO:0000256" key="3">
    <source>
        <dbReference type="ARBA" id="ARBA00022692"/>
    </source>
</evidence>
<evidence type="ECO:0000256" key="5">
    <source>
        <dbReference type="ARBA" id="ARBA00022737"/>
    </source>
</evidence>
<dbReference type="OrthoDB" id="9776356at2"/>
<dbReference type="Pfam" id="PF01103">
    <property type="entry name" value="Omp85"/>
    <property type="match status" value="1"/>
</dbReference>
<feature type="domain" description="POTRA" evidence="9">
    <location>
        <begin position="292"/>
        <end position="371"/>
    </location>
</feature>
<dbReference type="GO" id="GO:0009279">
    <property type="term" value="C:cell outer membrane"/>
    <property type="evidence" value="ECO:0007669"/>
    <property type="project" value="UniProtKB-UniRule"/>
</dbReference>
<evidence type="ECO:0000256" key="2">
    <source>
        <dbReference type="ARBA" id="ARBA00022452"/>
    </source>
</evidence>
<dbReference type="Gene3D" id="3.10.20.310">
    <property type="entry name" value="membrane protein fhac"/>
    <property type="match status" value="5"/>
</dbReference>
<keyword evidence="7" id="KW-0998">Cell outer membrane</keyword>
<dbReference type="PANTHER" id="PTHR12815:SF47">
    <property type="entry name" value="TRANSLOCATION AND ASSEMBLY MODULE SUBUNIT TAMA"/>
    <property type="match status" value="1"/>
</dbReference>
<keyword evidence="11" id="KW-1185">Reference proteome</keyword>
<evidence type="ECO:0000256" key="6">
    <source>
        <dbReference type="ARBA" id="ARBA00023136"/>
    </source>
</evidence>
<dbReference type="InterPro" id="IPR034746">
    <property type="entry name" value="POTRA"/>
</dbReference>
<dbReference type="PIRSF" id="PIRSF006076">
    <property type="entry name" value="OM_assembly_OMP85"/>
    <property type="match status" value="1"/>
</dbReference>
<dbReference type="InterPro" id="IPR023707">
    <property type="entry name" value="OM_assembly_BamA"/>
</dbReference>
<dbReference type="GO" id="GO:0071709">
    <property type="term" value="P:membrane assembly"/>
    <property type="evidence" value="ECO:0007669"/>
    <property type="project" value="InterPro"/>
</dbReference>
<dbReference type="InterPro" id="IPR039910">
    <property type="entry name" value="D15-like"/>
</dbReference>
<evidence type="ECO:0000256" key="1">
    <source>
        <dbReference type="ARBA" id="ARBA00004370"/>
    </source>
</evidence>
<evidence type="ECO:0000259" key="9">
    <source>
        <dbReference type="PROSITE" id="PS51779"/>
    </source>
</evidence>
<keyword evidence="2" id="KW-1134">Transmembrane beta strand</keyword>
<dbReference type="RefSeq" id="WP_096603156.1">
    <property type="nucleotide sequence ID" value="NZ_OBEN01000011.1"/>
</dbReference>
<gene>
    <name evidence="10" type="ORF">SAMN06265353_1586</name>
</gene>
<dbReference type="AlphaFoldDB" id="A0A285P3U5"/>
<name>A0A285P3U5_9AQUI</name>
<proteinExistence type="predicted"/>
<keyword evidence="3" id="KW-0812">Transmembrane</keyword>
<accession>A0A285P3U5</accession>
<keyword evidence="6" id="KW-0472">Membrane</keyword>
<reference evidence="11" key="1">
    <citation type="submission" date="2017-09" db="EMBL/GenBank/DDBJ databases">
        <authorList>
            <person name="Varghese N."/>
            <person name="Submissions S."/>
        </authorList>
    </citation>
    <scope>NUCLEOTIDE SEQUENCE [LARGE SCALE GENOMIC DNA]</scope>
    <source>
        <strain evidence="11">DSM 2913</strain>
    </source>
</reference>
<dbReference type="InterPro" id="IPR010827">
    <property type="entry name" value="BamA/TamA_POTRA"/>
</dbReference>
<evidence type="ECO:0000256" key="8">
    <source>
        <dbReference type="NCBIfam" id="TIGR03303"/>
    </source>
</evidence>
<evidence type="ECO:0000256" key="4">
    <source>
        <dbReference type="ARBA" id="ARBA00022729"/>
    </source>
</evidence>
<dbReference type="Proteomes" id="UP000218627">
    <property type="component" value="Unassembled WGS sequence"/>
</dbReference>
<evidence type="ECO:0000256" key="7">
    <source>
        <dbReference type="ARBA" id="ARBA00023237"/>
    </source>
</evidence>
<organism evidence="10 11">
    <name type="scientific">Hydrogenobacter hydrogenophilus</name>
    <dbReference type="NCBI Taxonomy" id="35835"/>
    <lineage>
        <taxon>Bacteria</taxon>
        <taxon>Pseudomonadati</taxon>
        <taxon>Aquificota</taxon>
        <taxon>Aquificia</taxon>
        <taxon>Aquificales</taxon>
        <taxon>Aquificaceae</taxon>
        <taxon>Hydrogenobacter</taxon>
    </lineage>
</organism>
<sequence>MSYLFRKAFLMSLLFAGFSFGQVIQRVEISGAKYVPDEVIRALIKAREGITYTPDLVREDIRRLYRTGFFDKIEVREEREGDKVILYYNVVDLPIIYKIEFTGNRKIKSEDLERKIGIETEVGKIDIEELTKGYTSSPAIEEKVEIQRRLKLGRVLSREEMEYIKRKIIEAYAKEGYPNVVVSYQLVPKKGASKLVYQIVEGSPEYVSSIVFKGNKTFRSGRLLDQMETKPPSLLAFRLHPPFSEEVLKDDIRRLEDFYRSEGFLDAKISYNITKKDSKYTVEIDIYEGKRYKLDELKIEGNTLFSYNELVGKILKKNKGGYYREQVINDLIENIKKQYSSIGFLNVSVSKDEKVDSEGKKVNVVLKINEGEPVYVDRIQIRGNYETRDYVIRREMRLQEGELADEKEIERSRTRIFNLGYYEDVSIQPLPSEGKRWDFEVNVRERFTGQFSVGLGYNQVTKVAGFVSLRKGNFLGTGDIAGISVSYGSRYKDNSVSYTKKWFLNRPMDLTGSLYDRRIDYTTYTVSRTGIDLILSRELAEYWRVSGGFSLQKVRYSNISPNASPVVQQEAGTRQSRKLILGITRDTRDNYLFPTKGALTDLNYSVAVPVLGGTEKFNKVVLSHQMFMKDNIFDTGLILSLKGVVGVVEPYGGKTVPLDERFFVGGDFTIRGYKYGYAGPLDPNTNDPIGGNRELILSAELNYPIYKNILYGAVFYDTGLAANSWKDFKPQNFRGGYGVGIRFITPFAPIKLDWAFKTKKVPGDTSRSKLHFVLGVFF</sequence>
<comment type="subcellular location">
    <subcellularLocation>
        <location evidence="1">Membrane</location>
    </subcellularLocation>
</comment>